<gene>
    <name evidence="2" type="ORF">A2Z21_01580</name>
</gene>
<dbReference type="Proteomes" id="UP000179157">
    <property type="component" value="Unassembled WGS sequence"/>
</dbReference>
<dbReference type="InterPro" id="IPR041633">
    <property type="entry name" value="Polbeta"/>
</dbReference>
<reference evidence="2 3" key="1">
    <citation type="journal article" date="2016" name="Nat. Commun.">
        <title>Thousands of microbial genomes shed light on interconnected biogeochemical processes in an aquifer system.</title>
        <authorList>
            <person name="Anantharaman K."/>
            <person name="Brown C.T."/>
            <person name="Hug L.A."/>
            <person name="Sharon I."/>
            <person name="Castelle C.J."/>
            <person name="Probst A.J."/>
            <person name="Thomas B.C."/>
            <person name="Singh A."/>
            <person name="Wilkins M.J."/>
            <person name="Karaoz U."/>
            <person name="Brodie E.L."/>
            <person name="Williams K.H."/>
            <person name="Hubbard S.S."/>
            <person name="Banfield J.F."/>
        </authorList>
    </citation>
    <scope>NUCLEOTIDE SEQUENCE [LARGE SCALE GENOMIC DNA]</scope>
    <source>
        <strain evidence="3">RBG_16_55_9</strain>
    </source>
</reference>
<comment type="caution">
    <text evidence="2">The sequence shown here is derived from an EMBL/GenBank/DDBJ whole genome shotgun (WGS) entry which is preliminary data.</text>
</comment>
<dbReference type="AlphaFoldDB" id="A0A1F5UYB7"/>
<feature type="domain" description="Polymerase beta nucleotidyltransferase" evidence="1">
    <location>
        <begin position="22"/>
        <end position="73"/>
    </location>
</feature>
<organism evidence="2 3">
    <name type="scientific">Fraserbacteria sp. (strain RBG_16_55_9)</name>
    <dbReference type="NCBI Taxonomy" id="1817864"/>
    <lineage>
        <taxon>Bacteria</taxon>
        <taxon>Candidatus Fraseribacteriota</taxon>
    </lineage>
</organism>
<evidence type="ECO:0000313" key="3">
    <source>
        <dbReference type="Proteomes" id="UP000179157"/>
    </source>
</evidence>
<proteinExistence type="predicted"/>
<dbReference type="Pfam" id="PF18765">
    <property type="entry name" value="Polbeta"/>
    <property type="match status" value="1"/>
</dbReference>
<dbReference type="EMBL" id="MFGX01000051">
    <property type="protein sequence ID" value="OGF55671.1"/>
    <property type="molecule type" value="Genomic_DNA"/>
</dbReference>
<sequence length="146" mass="17007">MTSQEIKRFSAPAGKKDQIARQLKQFLERKPEVLFAFIYGSFVEGSFRDIDVGVYLDESRVLPEQQLEYQLLLTREDKLLAQLIERTWDEYFDFSRSSINILRSSHVAELASGRHQDLRDHTEMSLDLFKAHVEGIHTHKPVCLPD</sequence>
<dbReference type="STRING" id="1817864.A2Z21_01580"/>
<dbReference type="InterPro" id="IPR043519">
    <property type="entry name" value="NT_sf"/>
</dbReference>
<evidence type="ECO:0000313" key="2">
    <source>
        <dbReference type="EMBL" id="OGF55671.1"/>
    </source>
</evidence>
<dbReference type="SUPFAM" id="SSF81301">
    <property type="entry name" value="Nucleotidyltransferase"/>
    <property type="match status" value="1"/>
</dbReference>
<accession>A0A1F5UYB7</accession>
<protein>
    <recommendedName>
        <fullName evidence="1">Polymerase beta nucleotidyltransferase domain-containing protein</fullName>
    </recommendedName>
</protein>
<name>A0A1F5UYB7_FRAXR</name>
<evidence type="ECO:0000259" key="1">
    <source>
        <dbReference type="Pfam" id="PF18765"/>
    </source>
</evidence>